<dbReference type="PANTHER" id="PTHR33622:SF10">
    <property type="entry name" value="MARKER FOR OXIDATIVE STRESS RESPONSE PROTEIN"/>
    <property type="match status" value="1"/>
</dbReference>
<evidence type="ECO:0000313" key="2">
    <source>
        <dbReference type="EMBL" id="KAI5061328.1"/>
    </source>
</evidence>
<feature type="region of interest" description="Disordered" evidence="1">
    <location>
        <begin position="1"/>
        <end position="26"/>
    </location>
</feature>
<keyword evidence="3" id="KW-1185">Reference proteome</keyword>
<feature type="compositionally biased region" description="Low complexity" evidence="1">
    <location>
        <begin position="1"/>
        <end position="23"/>
    </location>
</feature>
<evidence type="ECO:0000256" key="1">
    <source>
        <dbReference type="SAM" id="MobiDB-lite"/>
    </source>
</evidence>
<dbReference type="OrthoDB" id="1923810at2759"/>
<proteinExistence type="predicted"/>
<dbReference type="Proteomes" id="UP000886520">
    <property type="component" value="Chromosome 23"/>
</dbReference>
<gene>
    <name evidence="2" type="ORF">GOP47_0023833</name>
</gene>
<feature type="region of interest" description="Disordered" evidence="1">
    <location>
        <begin position="71"/>
        <end position="95"/>
    </location>
</feature>
<evidence type="ECO:0000313" key="3">
    <source>
        <dbReference type="Proteomes" id="UP000886520"/>
    </source>
</evidence>
<protein>
    <submittedName>
        <fullName evidence="2">Uncharacterized protein</fullName>
    </submittedName>
</protein>
<comment type="caution">
    <text evidence="2">The sequence shown here is derived from an EMBL/GenBank/DDBJ whole genome shotgun (WGS) entry which is preliminary data.</text>
</comment>
<accession>A0A9D4Z3Q6</accession>
<dbReference type="PANTHER" id="PTHR33622">
    <property type="entry name" value="OS03G0724500 PROTEIN"/>
    <property type="match status" value="1"/>
</dbReference>
<dbReference type="AlphaFoldDB" id="A0A9D4Z3Q6"/>
<reference evidence="2" key="1">
    <citation type="submission" date="2021-01" db="EMBL/GenBank/DDBJ databases">
        <title>Adiantum capillus-veneris genome.</title>
        <authorList>
            <person name="Fang Y."/>
            <person name="Liao Q."/>
        </authorList>
    </citation>
    <scope>NUCLEOTIDE SEQUENCE</scope>
    <source>
        <strain evidence="2">H3</strain>
        <tissue evidence="2">Leaf</tissue>
    </source>
</reference>
<organism evidence="2 3">
    <name type="scientific">Adiantum capillus-veneris</name>
    <name type="common">Maidenhair fern</name>
    <dbReference type="NCBI Taxonomy" id="13818"/>
    <lineage>
        <taxon>Eukaryota</taxon>
        <taxon>Viridiplantae</taxon>
        <taxon>Streptophyta</taxon>
        <taxon>Embryophyta</taxon>
        <taxon>Tracheophyta</taxon>
        <taxon>Polypodiopsida</taxon>
        <taxon>Polypodiidae</taxon>
        <taxon>Polypodiales</taxon>
        <taxon>Pteridineae</taxon>
        <taxon>Pteridaceae</taxon>
        <taxon>Vittarioideae</taxon>
        <taxon>Adiantum</taxon>
    </lineage>
</organism>
<dbReference type="EMBL" id="JABFUD020000023">
    <property type="protein sequence ID" value="KAI5061328.1"/>
    <property type="molecule type" value="Genomic_DNA"/>
</dbReference>
<name>A0A9D4Z3Q6_ADICA</name>
<sequence>MASTSNSNGATASTPQPAAAASSCRKKKSEGVSFVQDVRDHIDEFLNASMDEHVTCFKKTFDKLFKTSQTIAKDPSPAPAPVESVLPLESTTSSS</sequence>